<dbReference type="Proteomes" id="UP001158067">
    <property type="component" value="Unassembled WGS sequence"/>
</dbReference>
<gene>
    <name evidence="13" type="ORF">SAMN06265222_12190</name>
</gene>
<evidence type="ECO:0000256" key="2">
    <source>
        <dbReference type="ARBA" id="ARBA00001966"/>
    </source>
</evidence>
<dbReference type="Gene3D" id="3.90.480.10">
    <property type="entry name" value="Sulfite Reductase Hemoprotein,Domain 2"/>
    <property type="match status" value="1"/>
</dbReference>
<organism evidence="13 14">
    <name type="scientific">Neorhodopirellula lusitana</name>
    <dbReference type="NCBI Taxonomy" id="445327"/>
    <lineage>
        <taxon>Bacteria</taxon>
        <taxon>Pseudomonadati</taxon>
        <taxon>Planctomycetota</taxon>
        <taxon>Planctomycetia</taxon>
        <taxon>Pirellulales</taxon>
        <taxon>Pirellulaceae</taxon>
        <taxon>Neorhodopirellula</taxon>
    </lineage>
</organism>
<dbReference type="InterPro" id="IPR045169">
    <property type="entry name" value="NO2/SO3_Rdtase_4Fe4S_prot"/>
</dbReference>
<evidence type="ECO:0000256" key="10">
    <source>
        <dbReference type="SAM" id="MobiDB-lite"/>
    </source>
</evidence>
<proteinExistence type="inferred from homology"/>
<dbReference type="PANTHER" id="PTHR11493:SF47">
    <property type="entry name" value="SULFITE REDUCTASE [NADPH] SUBUNIT BETA"/>
    <property type="match status" value="1"/>
</dbReference>
<evidence type="ECO:0000256" key="7">
    <source>
        <dbReference type="ARBA" id="ARBA00023002"/>
    </source>
</evidence>
<keyword evidence="7" id="KW-0560">Oxidoreductase</keyword>
<dbReference type="PROSITE" id="PS00365">
    <property type="entry name" value="NIR_SIR"/>
    <property type="match status" value="1"/>
</dbReference>
<accession>A0ABY1QPW4</accession>
<comment type="cofactor">
    <cofactor evidence="2">
        <name>[4Fe-4S] cluster</name>
        <dbReference type="ChEBI" id="CHEBI:49883"/>
    </cofactor>
</comment>
<dbReference type="Pfam" id="PF01077">
    <property type="entry name" value="NIR_SIR"/>
    <property type="match status" value="2"/>
</dbReference>
<comment type="cofactor">
    <cofactor evidence="1">
        <name>siroheme</name>
        <dbReference type="ChEBI" id="CHEBI:60052"/>
    </cofactor>
</comment>
<feature type="region of interest" description="Disordered" evidence="10">
    <location>
        <begin position="1"/>
        <end position="21"/>
    </location>
</feature>
<evidence type="ECO:0000256" key="6">
    <source>
        <dbReference type="ARBA" id="ARBA00022723"/>
    </source>
</evidence>
<feature type="domain" description="Nitrite/sulphite reductase 4Fe-4S" evidence="11">
    <location>
        <begin position="223"/>
        <end position="351"/>
    </location>
</feature>
<keyword evidence="4" id="KW-0004">4Fe-4S</keyword>
<dbReference type="Gene3D" id="3.90.480.20">
    <property type="match status" value="1"/>
</dbReference>
<evidence type="ECO:0000256" key="1">
    <source>
        <dbReference type="ARBA" id="ARBA00001929"/>
    </source>
</evidence>
<evidence type="ECO:0000256" key="8">
    <source>
        <dbReference type="ARBA" id="ARBA00023004"/>
    </source>
</evidence>
<dbReference type="PANTHER" id="PTHR11493">
    <property type="entry name" value="SULFITE REDUCTASE [NADPH] SUBUNIT BETA-RELATED"/>
    <property type="match status" value="1"/>
</dbReference>
<protein>
    <submittedName>
        <fullName evidence="13">Sulfite reductase (NADPH) beta subunit</fullName>
    </submittedName>
</protein>
<evidence type="ECO:0000313" key="14">
    <source>
        <dbReference type="Proteomes" id="UP001158067"/>
    </source>
</evidence>
<evidence type="ECO:0000256" key="5">
    <source>
        <dbReference type="ARBA" id="ARBA00022617"/>
    </source>
</evidence>
<dbReference type="Pfam" id="PF03460">
    <property type="entry name" value="NIR_SIR_ferr"/>
    <property type="match status" value="2"/>
</dbReference>
<dbReference type="Gene3D" id="3.30.413.10">
    <property type="entry name" value="Sulfite Reductase Hemoprotein, domain 1"/>
    <property type="match status" value="2"/>
</dbReference>
<comment type="caution">
    <text evidence="13">The sequence shown here is derived from an EMBL/GenBank/DDBJ whole genome shotgun (WGS) entry which is preliminary data.</text>
</comment>
<dbReference type="InterPro" id="IPR006066">
    <property type="entry name" value="NO2/SO3_Rdtase_FeS/sirohaem_BS"/>
</dbReference>
<evidence type="ECO:0000256" key="4">
    <source>
        <dbReference type="ARBA" id="ARBA00022485"/>
    </source>
</evidence>
<reference evidence="13 14" key="1">
    <citation type="submission" date="2017-05" db="EMBL/GenBank/DDBJ databases">
        <authorList>
            <person name="Varghese N."/>
            <person name="Submissions S."/>
        </authorList>
    </citation>
    <scope>NUCLEOTIDE SEQUENCE [LARGE SCALE GENOMIC DNA]</scope>
    <source>
        <strain evidence="13 14">DSM 25457</strain>
    </source>
</reference>
<comment type="similarity">
    <text evidence="3">Belongs to the nitrite and sulfite reductase 4Fe-4S domain family.</text>
</comment>
<feature type="domain" description="Nitrite/Sulfite reductase ferredoxin-like" evidence="12">
    <location>
        <begin position="370"/>
        <end position="438"/>
    </location>
</feature>
<feature type="domain" description="Nitrite/sulphite reductase 4Fe-4S" evidence="11">
    <location>
        <begin position="457"/>
        <end position="588"/>
    </location>
</feature>
<dbReference type="InterPro" id="IPR045854">
    <property type="entry name" value="NO2/SO3_Rdtase_4Fe4S_sf"/>
</dbReference>
<keyword evidence="14" id="KW-1185">Reference proteome</keyword>
<evidence type="ECO:0000259" key="12">
    <source>
        <dbReference type="Pfam" id="PF03460"/>
    </source>
</evidence>
<feature type="domain" description="Nitrite/Sulfite reductase ferredoxin-like" evidence="12">
    <location>
        <begin position="88"/>
        <end position="146"/>
    </location>
</feature>
<keyword evidence="6" id="KW-0479">Metal-binding</keyword>
<dbReference type="SUPFAM" id="SSF56014">
    <property type="entry name" value="Nitrite and sulphite reductase 4Fe-4S domain-like"/>
    <property type="match status" value="2"/>
</dbReference>
<dbReference type="InterPro" id="IPR005117">
    <property type="entry name" value="NiRdtase/SiRdtase_haem-b_fer"/>
</dbReference>
<keyword evidence="9" id="KW-0411">Iron-sulfur</keyword>
<evidence type="ECO:0000256" key="3">
    <source>
        <dbReference type="ARBA" id="ARBA00010429"/>
    </source>
</evidence>
<sequence>MSTDAPDSTTNNLGTGENKPKEIKLSAVEKIKLASEYLKGTIDDELADPVDHFNNDNLQLLKFHGSYQQDDRDKRAELKKSGGGKAYSMMLRCRIPGGRITAEQLVAHLDICDELGNATLKITTRQTLQLHGILKDDLRESINRINKIGLSTLAACGDVNRNVMCCPAKRVGPIHAQMQQFTDDLVEALAPETTAYHELWLTDPETDEKTLVGGGEPEAKKPIEEPLYGPTYLPRKFKCGIALPEDNCIDIYTQDLGFIAVVRDEKIIGYNVIVGGGMGRTPSAKKTFPALAERMAFVTPEQAIDVAKAVLIVQRDNGNRSDRKVARLKYLIADWGVAKFRTEVEKIFGEKLADCTEDDVHGFDDHMGWQEQGDGKWSYGLNVENGRLMDNEKTQFKTAFRKICDVFGREMRFTGHQSIIFCDIEESEKDQLISIIKEHGIPTTEQTSTARRWSMTCVALPTCGLAITESERRLPSIIDKIEEPLAKLGLSNERFTIRMTGCPNGCARPYNADLALVGRAVGKYTLFVGGGWLGNRLAYIYKDQVKDEVVVEEMIGIFAAFKANREGSESLGDFCARVGEEKLAELAESAPRP</sequence>
<dbReference type="EMBL" id="FXUG01000021">
    <property type="protein sequence ID" value="SMP76628.1"/>
    <property type="molecule type" value="Genomic_DNA"/>
</dbReference>
<evidence type="ECO:0000313" key="13">
    <source>
        <dbReference type="EMBL" id="SMP76628.1"/>
    </source>
</evidence>
<dbReference type="SUPFAM" id="SSF55124">
    <property type="entry name" value="Nitrite/Sulfite reductase N-terminal domain-like"/>
    <property type="match status" value="2"/>
</dbReference>
<dbReference type="RefSeq" id="WP_283435260.1">
    <property type="nucleotide sequence ID" value="NZ_CAWLDM010000001.1"/>
</dbReference>
<dbReference type="PRINTS" id="PR00397">
    <property type="entry name" value="SIROHAEM"/>
</dbReference>
<dbReference type="InterPro" id="IPR006067">
    <property type="entry name" value="NO2/SO3_Rdtase_4Fe4S_dom"/>
</dbReference>
<name>A0ABY1QPW4_9BACT</name>
<evidence type="ECO:0000259" key="11">
    <source>
        <dbReference type="Pfam" id="PF01077"/>
    </source>
</evidence>
<keyword evidence="5" id="KW-0349">Heme</keyword>
<dbReference type="InterPro" id="IPR036136">
    <property type="entry name" value="Nit/Sulf_reduc_fer-like_dom_sf"/>
</dbReference>
<keyword evidence="8" id="KW-0408">Iron</keyword>
<dbReference type="NCBIfam" id="NF010029">
    <property type="entry name" value="PRK13504.1"/>
    <property type="match status" value="1"/>
</dbReference>
<evidence type="ECO:0000256" key="9">
    <source>
        <dbReference type="ARBA" id="ARBA00023014"/>
    </source>
</evidence>
<feature type="compositionally biased region" description="Polar residues" evidence="10">
    <location>
        <begin position="1"/>
        <end position="15"/>
    </location>
</feature>